<accession>A0A7D5SI22</accession>
<dbReference type="SUPFAM" id="SSF49764">
    <property type="entry name" value="HSP20-like chaperones"/>
    <property type="match status" value="1"/>
</dbReference>
<feature type="domain" description="SHSP" evidence="1">
    <location>
        <begin position="30"/>
        <end position="70"/>
    </location>
</feature>
<gene>
    <name evidence="2" type="ORF">HWD57_03245</name>
</gene>
<protein>
    <submittedName>
        <fullName evidence="2">Hsp20/alpha crystallin family protein</fullName>
    </submittedName>
</protein>
<organism evidence="2 3">
    <name type="scientific">Candidatus Accumulibacter cognatus</name>
    <dbReference type="NCBI Taxonomy" id="2954383"/>
    <lineage>
        <taxon>Bacteria</taxon>
        <taxon>Pseudomonadati</taxon>
        <taxon>Pseudomonadota</taxon>
        <taxon>Betaproteobacteria</taxon>
        <taxon>Candidatus Accumulibacter</taxon>
    </lineage>
</organism>
<proteinExistence type="predicted"/>
<dbReference type="KEGG" id="acog:HWD57_03245"/>
<evidence type="ECO:0000313" key="2">
    <source>
        <dbReference type="EMBL" id="QLH52419.1"/>
    </source>
</evidence>
<name>A0A7D5SI22_9PROT</name>
<reference evidence="2 3" key="1">
    <citation type="journal article" date="2019" name="Microbiome">
        <title>Annotated bacterial chromosomes from frame-shift-corrected long-read metagenomic data.</title>
        <authorList>
            <person name="Arumugam K."/>
            <person name="Bagci C."/>
            <person name="Bessarab I."/>
            <person name="Beier S."/>
            <person name="Buchfink B."/>
            <person name="Gorska A."/>
            <person name="Qiu G."/>
            <person name="Huson D.H."/>
            <person name="Williams R.B.H."/>
        </authorList>
    </citation>
    <scope>NUCLEOTIDE SEQUENCE [LARGE SCALE GENOMIC DNA]</scope>
    <source>
        <strain evidence="2">SSA1</strain>
    </source>
</reference>
<dbReference type="Gene3D" id="2.60.40.790">
    <property type="match status" value="1"/>
</dbReference>
<dbReference type="Proteomes" id="UP000509684">
    <property type="component" value="Chromosome"/>
</dbReference>
<dbReference type="EMBL" id="CP058708">
    <property type="protein sequence ID" value="QLH52419.1"/>
    <property type="molecule type" value="Genomic_DNA"/>
</dbReference>
<sequence>MSRSTPVCSGHLPVHDVQLEKGVPTDYLPRYRRVFNLSKAADTEQVAAVFDHGVLKLRIPKAAHARPREMEIFEICVE</sequence>
<dbReference type="Pfam" id="PF00011">
    <property type="entry name" value="HSP20"/>
    <property type="match status" value="1"/>
</dbReference>
<dbReference type="AlphaFoldDB" id="A0A7D5SI22"/>
<dbReference type="CDD" id="cd06464">
    <property type="entry name" value="ACD_sHsps-like"/>
    <property type="match status" value="1"/>
</dbReference>
<dbReference type="InterPro" id="IPR008978">
    <property type="entry name" value="HSP20-like_chaperone"/>
</dbReference>
<dbReference type="InterPro" id="IPR002068">
    <property type="entry name" value="A-crystallin/Hsp20_dom"/>
</dbReference>
<evidence type="ECO:0000259" key="1">
    <source>
        <dbReference type="Pfam" id="PF00011"/>
    </source>
</evidence>
<evidence type="ECO:0000313" key="3">
    <source>
        <dbReference type="Proteomes" id="UP000509684"/>
    </source>
</evidence>